<keyword evidence="3" id="KW-1185">Reference proteome</keyword>
<reference evidence="2 3" key="1">
    <citation type="journal article" date="2019" name="Sci. Rep.">
        <title>Orb-weaving spider Araneus ventricosus genome elucidates the spidroin gene catalogue.</title>
        <authorList>
            <person name="Kono N."/>
            <person name="Nakamura H."/>
            <person name="Ohtoshi R."/>
            <person name="Moran D.A.P."/>
            <person name="Shinohara A."/>
            <person name="Yoshida Y."/>
            <person name="Fujiwara M."/>
            <person name="Mori M."/>
            <person name="Tomita M."/>
            <person name="Arakawa K."/>
        </authorList>
    </citation>
    <scope>NUCLEOTIDE SEQUENCE [LARGE SCALE GENOMIC DNA]</scope>
</reference>
<protein>
    <submittedName>
        <fullName evidence="2">Uncharacterized protein</fullName>
    </submittedName>
</protein>
<gene>
    <name evidence="1" type="ORF">AVEN_269322_1</name>
    <name evidence="2" type="ORF">AVEN_272925_1</name>
</gene>
<dbReference type="EMBL" id="BGPR01111518">
    <property type="protein sequence ID" value="GBM92287.1"/>
    <property type="molecule type" value="Genomic_DNA"/>
</dbReference>
<evidence type="ECO:0000313" key="1">
    <source>
        <dbReference type="EMBL" id="GBM87420.1"/>
    </source>
</evidence>
<proteinExistence type="predicted"/>
<name>A0A4Y2JQV9_ARAVE</name>
<dbReference type="Proteomes" id="UP000499080">
    <property type="component" value="Unassembled WGS sequence"/>
</dbReference>
<comment type="caution">
    <text evidence="2">The sequence shown here is derived from an EMBL/GenBank/DDBJ whole genome shotgun (WGS) entry which is preliminary data.</text>
</comment>
<dbReference type="AlphaFoldDB" id="A0A4Y2JQV9"/>
<accession>A0A4Y2JQV9</accession>
<evidence type="ECO:0000313" key="2">
    <source>
        <dbReference type="EMBL" id="GBM92287.1"/>
    </source>
</evidence>
<organism evidence="2 3">
    <name type="scientific">Araneus ventricosus</name>
    <name type="common">Orbweaver spider</name>
    <name type="synonym">Epeira ventricosa</name>
    <dbReference type="NCBI Taxonomy" id="182803"/>
    <lineage>
        <taxon>Eukaryota</taxon>
        <taxon>Metazoa</taxon>
        <taxon>Ecdysozoa</taxon>
        <taxon>Arthropoda</taxon>
        <taxon>Chelicerata</taxon>
        <taxon>Arachnida</taxon>
        <taxon>Araneae</taxon>
        <taxon>Araneomorphae</taxon>
        <taxon>Entelegynae</taxon>
        <taxon>Araneoidea</taxon>
        <taxon>Araneidae</taxon>
        <taxon>Araneus</taxon>
    </lineage>
</organism>
<evidence type="ECO:0000313" key="3">
    <source>
        <dbReference type="Proteomes" id="UP000499080"/>
    </source>
</evidence>
<dbReference type="EMBL" id="BGPR01109881">
    <property type="protein sequence ID" value="GBM87420.1"/>
    <property type="molecule type" value="Genomic_DNA"/>
</dbReference>
<sequence length="126" mass="14144">MLLCRFSPVEGCSQNALLKPLKSKAIHLVALRPTYEFCIYIEYFLSIAYHVKLCSMFVLVPVCDALLVENERGLYSTVACCLLSDRYEGNGQFPSYLKRLNLALTATNDVAKIPYNIFELIDPGAV</sequence>